<name>A0A2T1K7V4_9GAMM</name>
<organism evidence="1 2">
    <name type="scientific">Marinobacter halophilus</name>
    <dbReference type="NCBI Taxonomy" id="1323740"/>
    <lineage>
        <taxon>Bacteria</taxon>
        <taxon>Pseudomonadati</taxon>
        <taxon>Pseudomonadota</taxon>
        <taxon>Gammaproteobacteria</taxon>
        <taxon>Pseudomonadales</taxon>
        <taxon>Marinobacteraceae</taxon>
        <taxon>Marinobacter</taxon>
    </lineage>
</organism>
<protein>
    <submittedName>
        <fullName evidence="1">Uncharacterized protein</fullName>
    </submittedName>
</protein>
<evidence type="ECO:0000313" key="2">
    <source>
        <dbReference type="Proteomes" id="UP000238385"/>
    </source>
</evidence>
<sequence length="173" mass="19000">MSLIYKPFDDSGVDMVDDIARYGTSISKRIEQFRQRGRLQGAASEPYSGFAVALALCDTLSEIIDSSSHEPYRVECARAVDTLCFESMTSGHLSGCEEPPKNHRHSQELIQAISAILADDQILPADGSIPLQTVLLALVWSALTFALESLPPDQARLQVQKRIRNSKSALSVH</sequence>
<dbReference type="RefSeq" id="WP_106672867.1">
    <property type="nucleotide sequence ID" value="NZ_BMFE01000002.1"/>
</dbReference>
<keyword evidence="2" id="KW-1185">Reference proteome</keyword>
<reference evidence="1 2" key="1">
    <citation type="submission" date="2018-03" db="EMBL/GenBank/DDBJ databases">
        <title>Marinobacter brunus sp. nov., a marine bacterium of Gamma-proteobacteria isolated from the surface seawater of the South China Sea.</title>
        <authorList>
            <person name="Cheng H."/>
            <person name="Wu Y.-H."/>
            <person name="Xamxidin M."/>
            <person name="Xu X.-W."/>
        </authorList>
    </citation>
    <scope>NUCLEOTIDE SEQUENCE [LARGE SCALE GENOMIC DNA]</scope>
    <source>
        <strain evidence="1 2">JCM 30472</strain>
    </source>
</reference>
<dbReference type="Proteomes" id="UP000238385">
    <property type="component" value="Unassembled WGS sequence"/>
</dbReference>
<proteinExistence type="predicted"/>
<accession>A0A2T1K7V4</accession>
<comment type="caution">
    <text evidence="1">The sequence shown here is derived from an EMBL/GenBank/DDBJ whole genome shotgun (WGS) entry which is preliminary data.</text>
</comment>
<dbReference type="OrthoDB" id="6366907at2"/>
<dbReference type="AlphaFoldDB" id="A0A2T1K7V4"/>
<dbReference type="EMBL" id="PXNN01000017">
    <property type="protein sequence ID" value="PSF06236.1"/>
    <property type="molecule type" value="Genomic_DNA"/>
</dbReference>
<evidence type="ECO:0000313" key="1">
    <source>
        <dbReference type="EMBL" id="PSF06236.1"/>
    </source>
</evidence>
<gene>
    <name evidence="1" type="ORF">C7H08_13980</name>
</gene>